<evidence type="ECO:0000313" key="2">
    <source>
        <dbReference type="EMBL" id="KAF2658704.1"/>
    </source>
</evidence>
<sequence>MKNLFAQEREWVKYWRERKKHDIHPLPRWRKRALSLPREQPIWALLFGRTTRIRSLQEQCPLFKLPVEIRVIIWEEVLGGHEIVIENWPIDPALQKRPENWWAVPRTCRRLYIETINMLYSNTHIHVVCDDRGHNTLTKFRKSVLPHRWDQIHSLSIEYRLTPIYKWKRKGCVSHKYWDGDMMGDDQWPGFCKTLQTLPNLRTWRLKVYDSRHWLNEERLMMLRGIRASGTLALCTSFLNEEEREIFETGDLRHISLTLHARIRRVGID</sequence>
<gene>
    <name evidence="2" type="ORF">K491DRAFT_713410</name>
</gene>
<dbReference type="Pfam" id="PF24864">
    <property type="entry name" value="DUF7730"/>
    <property type="match status" value="1"/>
</dbReference>
<evidence type="ECO:0000259" key="1">
    <source>
        <dbReference type="Pfam" id="PF24864"/>
    </source>
</evidence>
<accession>A0A6A6TJC7</accession>
<name>A0A6A6TJC7_9PLEO</name>
<dbReference type="AlphaFoldDB" id="A0A6A6TJC7"/>
<dbReference type="InterPro" id="IPR056632">
    <property type="entry name" value="DUF7730"/>
</dbReference>
<dbReference type="EMBL" id="MU004313">
    <property type="protein sequence ID" value="KAF2658704.1"/>
    <property type="molecule type" value="Genomic_DNA"/>
</dbReference>
<protein>
    <recommendedName>
        <fullName evidence="1">DUF7730 domain-containing protein</fullName>
    </recommendedName>
</protein>
<keyword evidence="3" id="KW-1185">Reference proteome</keyword>
<dbReference type="OrthoDB" id="4757095at2759"/>
<dbReference type="PANTHER" id="PTHR38790">
    <property type="entry name" value="2EXR DOMAIN-CONTAINING PROTEIN-RELATED"/>
    <property type="match status" value="1"/>
</dbReference>
<reference evidence="2" key="1">
    <citation type="journal article" date="2020" name="Stud. Mycol.">
        <title>101 Dothideomycetes genomes: a test case for predicting lifestyles and emergence of pathogens.</title>
        <authorList>
            <person name="Haridas S."/>
            <person name="Albert R."/>
            <person name="Binder M."/>
            <person name="Bloem J."/>
            <person name="Labutti K."/>
            <person name="Salamov A."/>
            <person name="Andreopoulos B."/>
            <person name="Baker S."/>
            <person name="Barry K."/>
            <person name="Bills G."/>
            <person name="Bluhm B."/>
            <person name="Cannon C."/>
            <person name="Castanera R."/>
            <person name="Culley D."/>
            <person name="Daum C."/>
            <person name="Ezra D."/>
            <person name="Gonzalez J."/>
            <person name="Henrissat B."/>
            <person name="Kuo A."/>
            <person name="Liang C."/>
            <person name="Lipzen A."/>
            <person name="Lutzoni F."/>
            <person name="Magnuson J."/>
            <person name="Mondo S."/>
            <person name="Nolan M."/>
            <person name="Ohm R."/>
            <person name="Pangilinan J."/>
            <person name="Park H.-J."/>
            <person name="Ramirez L."/>
            <person name="Alfaro M."/>
            <person name="Sun H."/>
            <person name="Tritt A."/>
            <person name="Yoshinaga Y."/>
            <person name="Zwiers L.-H."/>
            <person name="Turgeon B."/>
            <person name="Goodwin S."/>
            <person name="Spatafora J."/>
            <person name="Crous P."/>
            <person name="Grigoriev I."/>
        </authorList>
    </citation>
    <scope>NUCLEOTIDE SEQUENCE</scope>
    <source>
        <strain evidence="2">CBS 122681</strain>
    </source>
</reference>
<proteinExistence type="predicted"/>
<evidence type="ECO:0000313" key="3">
    <source>
        <dbReference type="Proteomes" id="UP000799324"/>
    </source>
</evidence>
<dbReference type="Proteomes" id="UP000799324">
    <property type="component" value="Unassembled WGS sequence"/>
</dbReference>
<organism evidence="2 3">
    <name type="scientific">Lophiostoma macrostomum CBS 122681</name>
    <dbReference type="NCBI Taxonomy" id="1314788"/>
    <lineage>
        <taxon>Eukaryota</taxon>
        <taxon>Fungi</taxon>
        <taxon>Dikarya</taxon>
        <taxon>Ascomycota</taxon>
        <taxon>Pezizomycotina</taxon>
        <taxon>Dothideomycetes</taxon>
        <taxon>Pleosporomycetidae</taxon>
        <taxon>Pleosporales</taxon>
        <taxon>Lophiostomataceae</taxon>
        <taxon>Lophiostoma</taxon>
    </lineage>
</organism>
<feature type="domain" description="DUF7730" evidence="1">
    <location>
        <begin position="102"/>
        <end position="219"/>
    </location>
</feature>